<dbReference type="EMBL" id="BAABIM010000001">
    <property type="protein sequence ID" value="GAA4672907.1"/>
    <property type="molecule type" value="Genomic_DNA"/>
</dbReference>
<evidence type="ECO:0000313" key="2">
    <source>
        <dbReference type="Proteomes" id="UP001500621"/>
    </source>
</evidence>
<reference evidence="2" key="1">
    <citation type="journal article" date="2019" name="Int. J. Syst. Evol. Microbiol.">
        <title>The Global Catalogue of Microorganisms (GCM) 10K type strain sequencing project: providing services to taxonomists for standard genome sequencing and annotation.</title>
        <authorList>
            <consortium name="The Broad Institute Genomics Platform"/>
            <consortium name="The Broad Institute Genome Sequencing Center for Infectious Disease"/>
            <person name="Wu L."/>
            <person name="Ma J."/>
        </authorList>
    </citation>
    <scope>NUCLEOTIDE SEQUENCE [LARGE SCALE GENOMIC DNA]</scope>
    <source>
        <strain evidence="2">JCM 18127</strain>
    </source>
</reference>
<organism evidence="1 2">
    <name type="scientific">Nocardioides nanhaiensis</name>
    <dbReference type="NCBI Taxonomy" id="1476871"/>
    <lineage>
        <taxon>Bacteria</taxon>
        <taxon>Bacillati</taxon>
        <taxon>Actinomycetota</taxon>
        <taxon>Actinomycetes</taxon>
        <taxon>Propionibacteriales</taxon>
        <taxon>Nocardioidaceae</taxon>
        <taxon>Nocardioides</taxon>
    </lineage>
</organism>
<evidence type="ECO:0000313" key="1">
    <source>
        <dbReference type="EMBL" id="GAA4672907.1"/>
    </source>
</evidence>
<comment type="caution">
    <text evidence="1">The sequence shown here is derived from an EMBL/GenBank/DDBJ whole genome shotgun (WGS) entry which is preliminary data.</text>
</comment>
<dbReference type="Proteomes" id="UP001500621">
    <property type="component" value="Unassembled WGS sequence"/>
</dbReference>
<keyword evidence="2" id="KW-1185">Reference proteome</keyword>
<name>A0ABP8VUZ2_9ACTN</name>
<gene>
    <name evidence="1" type="ORF">GCM10023226_07320</name>
</gene>
<accession>A0ABP8VUZ2</accession>
<protein>
    <submittedName>
        <fullName evidence="1">Uncharacterized protein</fullName>
    </submittedName>
</protein>
<proteinExistence type="predicted"/>
<sequence>MPLAHSTTLDIAEAKKTTTQNRTLNLLGSWERASPAARTGTTVTTVPIRKDESKFNARRLDTARSTDLWPEGRATKFGKRASATTRATLEIADGTEDNSTKSIGIETKIRARISVRTEAGLTVGKPSIQLLSIFR</sequence>